<protein>
    <recommendedName>
        <fullName evidence="7">Protein translocase subunit SecA</fullName>
    </recommendedName>
</protein>
<dbReference type="InterPro" id="IPR011115">
    <property type="entry name" value="SecA_DEAD"/>
</dbReference>
<evidence type="ECO:0000259" key="4">
    <source>
        <dbReference type="PROSITE" id="PS51196"/>
    </source>
</evidence>
<dbReference type="PANTHER" id="PTHR30612">
    <property type="entry name" value="SECA INNER MEMBRANE COMPONENT OF SEC PROTEIN SECRETION SYSTEM"/>
    <property type="match status" value="1"/>
</dbReference>
<dbReference type="InterPro" id="IPR027417">
    <property type="entry name" value="P-loop_NTPase"/>
</dbReference>
<dbReference type="PROSITE" id="PS51196">
    <property type="entry name" value="SECA_MOTOR_DEAD"/>
    <property type="match status" value="1"/>
</dbReference>
<feature type="domain" description="SecA family profile" evidence="4">
    <location>
        <begin position="1"/>
        <end position="496"/>
    </location>
</feature>
<keyword evidence="1" id="KW-0813">Transport</keyword>
<keyword evidence="1" id="KW-0653">Protein transport</keyword>
<dbReference type="SUPFAM" id="SSF52540">
    <property type="entry name" value="P-loop containing nucleoside triphosphate hydrolases"/>
    <property type="match status" value="1"/>
</dbReference>
<dbReference type="GO" id="GO:0006605">
    <property type="term" value="P:protein targeting"/>
    <property type="evidence" value="ECO:0007669"/>
    <property type="project" value="InterPro"/>
</dbReference>
<dbReference type="Gene3D" id="3.90.1440.10">
    <property type="entry name" value="SecA, preprotein cross-linking domain"/>
    <property type="match status" value="1"/>
</dbReference>
<dbReference type="InterPro" id="IPR001810">
    <property type="entry name" value="F-box_dom"/>
</dbReference>
<comment type="caution">
    <text evidence="5">The sequence shown here is derived from an EMBL/GenBank/DDBJ whole genome shotgun (WGS) entry which is preliminary data.</text>
</comment>
<dbReference type="Proteomes" id="UP000663865">
    <property type="component" value="Unassembled WGS sequence"/>
</dbReference>
<dbReference type="Gene3D" id="1.20.1280.50">
    <property type="match status" value="1"/>
</dbReference>
<dbReference type="GO" id="GO:0006886">
    <property type="term" value="P:intracellular protein transport"/>
    <property type="evidence" value="ECO:0007669"/>
    <property type="project" value="InterPro"/>
</dbReference>
<evidence type="ECO:0000259" key="3">
    <source>
        <dbReference type="PROSITE" id="PS50181"/>
    </source>
</evidence>
<reference evidence="5" key="1">
    <citation type="submission" date="2021-02" db="EMBL/GenBank/DDBJ databases">
        <authorList>
            <person name="Nowell W R."/>
        </authorList>
    </citation>
    <scope>NUCLEOTIDE SEQUENCE</scope>
</reference>
<sequence length="776" mass="88818">MKSAGELIKELLNSNSHNQNLLDLSEKNLRDRIEKIKSSKLTSLLFTDNEQNKSNQNNSYSSNPIVQWTQNQIQLWANLVEVNPSILTNTEDFIIEALAVIKQANFLDTEFHLIDAQISSCLIALNTVSNQGKLLQVGTGEGESTIISVLAVVHALKGENVDIITSSPVLAERDSKEKEKFYRMFDLQCSDNNDRAIYLTGPKSCYKKQIVYGKAAQFQFDTLRTEYAQLNTLADRKCDVAIVDEVDSMLIDDSSKIARLATIMSGMDHLQIIYHLLWNQLILLQERIIEFNNKFYLFYGKITFEEETVTLEYANEQGNIMIISDLKKYLLSSSDISHIGQLIPENEGFDKFIKKNLENYIRKFLNENIKIPKNFTDFVETQIPTWIDNAIIAFNYQESIHYVVHAGLIKPVDYYSTGVVQSFSNWSDGLHQFLQIKHGLKMASETFTTNFLPNRGYFTKYSSNLFGLTGTLGSEKAKQVLVDVYNVDLVIIPNLRQKQYLSLPGSGKYFGANFQFDHNMYEQQETFKEKMSASTFELLPVDIFFEIFGYLSPVEILKSFLLVNKRFSRIVLHEYLWHIHIGDNIMSLSMFSDLCQNVLKLIGSQVISLRIALNNTVVDVTSSNTFHYLEVEGIYLAKVCSRLPFLMSCRLPFNIYHGYVNPLGKDDPWINWSEHFDINLLPAPIDSHHLLYLSRLRIACNNNISFHRIVALLSTVFGQLNHLTLQFEVDTLPSGPLVISGDTIQRLCIDRLKPSTTYTLKLLFYAECDWGEKKNV</sequence>
<name>A0A817WN36_9BILA</name>
<dbReference type="Gene3D" id="3.40.50.300">
    <property type="entry name" value="P-loop containing nucleotide triphosphate hydrolases"/>
    <property type="match status" value="2"/>
</dbReference>
<dbReference type="PRINTS" id="PR00906">
    <property type="entry name" value="SECA"/>
</dbReference>
<evidence type="ECO:0008006" key="7">
    <source>
        <dbReference type="Google" id="ProtNLM"/>
    </source>
</evidence>
<dbReference type="InterPro" id="IPR000185">
    <property type="entry name" value="SecA"/>
</dbReference>
<dbReference type="SMART" id="SM00957">
    <property type="entry name" value="SecA_DEAD"/>
    <property type="match status" value="1"/>
</dbReference>
<dbReference type="SUPFAM" id="SSF81383">
    <property type="entry name" value="F-box domain"/>
    <property type="match status" value="1"/>
</dbReference>
<evidence type="ECO:0000256" key="1">
    <source>
        <dbReference type="ARBA" id="ARBA00022927"/>
    </source>
</evidence>
<dbReference type="GO" id="GO:0017038">
    <property type="term" value="P:protein import"/>
    <property type="evidence" value="ECO:0007669"/>
    <property type="project" value="InterPro"/>
</dbReference>
<dbReference type="InterPro" id="IPR036047">
    <property type="entry name" value="F-box-like_dom_sf"/>
</dbReference>
<accession>A0A817WN36</accession>
<evidence type="ECO:0000313" key="5">
    <source>
        <dbReference type="EMBL" id="CAF3357965.1"/>
    </source>
</evidence>
<dbReference type="GO" id="GO:0016020">
    <property type="term" value="C:membrane"/>
    <property type="evidence" value="ECO:0007669"/>
    <property type="project" value="InterPro"/>
</dbReference>
<gene>
    <name evidence="5" type="ORF">KIK155_LOCUS4220</name>
</gene>
<organism evidence="5 6">
    <name type="scientific">Rotaria socialis</name>
    <dbReference type="NCBI Taxonomy" id="392032"/>
    <lineage>
        <taxon>Eukaryota</taxon>
        <taxon>Metazoa</taxon>
        <taxon>Spiralia</taxon>
        <taxon>Gnathifera</taxon>
        <taxon>Rotifera</taxon>
        <taxon>Eurotatoria</taxon>
        <taxon>Bdelloidea</taxon>
        <taxon>Philodinida</taxon>
        <taxon>Philodinidae</taxon>
        <taxon>Rotaria</taxon>
    </lineage>
</organism>
<dbReference type="InterPro" id="IPR014018">
    <property type="entry name" value="SecA_motor_DEAD"/>
</dbReference>
<proteinExistence type="predicted"/>
<dbReference type="GO" id="GO:0005524">
    <property type="term" value="F:ATP binding"/>
    <property type="evidence" value="ECO:0007669"/>
    <property type="project" value="InterPro"/>
</dbReference>
<evidence type="ECO:0000313" key="6">
    <source>
        <dbReference type="Proteomes" id="UP000663865"/>
    </source>
</evidence>
<dbReference type="Pfam" id="PF12937">
    <property type="entry name" value="F-box-like"/>
    <property type="match status" value="1"/>
</dbReference>
<dbReference type="Pfam" id="PF07517">
    <property type="entry name" value="SecA_DEAD"/>
    <property type="match status" value="1"/>
</dbReference>
<dbReference type="EMBL" id="CAJNYV010000333">
    <property type="protein sequence ID" value="CAF3357965.1"/>
    <property type="molecule type" value="Genomic_DNA"/>
</dbReference>
<dbReference type="PROSITE" id="PS50181">
    <property type="entry name" value="FBOX"/>
    <property type="match status" value="1"/>
</dbReference>
<dbReference type="PANTHER" id="PTHR30612:SF0">
    <property type="entry name" value="CHLOROPLAST PROTEIN-TRANSPORTING ATPASE"/>
    <property type="match status" value="1"/>
</dbReference>
<dbReference type="AlphaFoldDB" id="A0A817WN36"/>
<feature type="domain" description="F-box" evidence="3">
    <location>
        <begin position="533"/>
        <end position="580"/>
    </location>
</feature>
<evidence type="ECO:0000256" key="2">
    <source>
        <dbReference type="ARBA" id="ARBA00023010"/>
    </source>
</evidence>
<dbReference type="InterPro" id="IPR036670">
    <property type="entry name" value="SecA_X-link_sf"/>
</dbReference>
<keyword evidence="2" id="KW-0811">Translocation</keyword>
<dbReference type="SUPFAM" id="SSF81767">
    <property type="entry name" value="Pre-protein crosslinking domain of SecA"/>
    <property type="match status" value="1"/>
</dbReference>